<dbReference type="PANTHER" id="PTHR13593:SF113">
    <property type="entry name" value="SI:DKEY-266F7.9"/>
    <property type="match status" value="1"/>
</dbReference>
<accession>A0A1R2CDE1</accession>
<name>A0A1R2CDE1_9CILI</name>
<keyword evidence="2" id="KW-1185">Reference proteome</keyword>
<gene>
    <name evidence="1" type="ORF">SteCoe_11394</name>
</gene>
<dbReference type="Proteomes" id="UP000187209">
    <property type="component" value="Unassembled WGS sequence"/>
</dbReference>
<dbReference type="InterPro" id="IPR017946">
    <property type="entry name" value="PLC-like_Pdiesterase_TIM-brl"/>
</dbReference>
<evidence type="ECO:0000313" key="1">
    <source>
        <dbReference type="EMBL" id="OMJ86995.1"/>
    </source>
</evidence>
<dbReference type="Gene3D" id="3.20.20.190">
    <property type="entry name" value="Phosphatidylinositol (PI) phosphodiesterase"/>
    <property type="match status" value="1"/>
</dbReference>
<sequence>MWCAFMVIMPLALGLSPSTWIGDSLSIIGDLTLKNLTLPGTHDSGTYYLTDTPMPGDKSEFWTALYELADLLDKDVGVVAKDWAQSQDQDFYQQMLGGIRYFDLRAGWQNVTKTWVTFHFVEGYPVQYLLGNISQYLKDYPSEIVVVEMSHFDGFPTENNIEVLKQMVLNTLGQYLQPVDLTFSFTVNQMISTGKRALVTMSSGFDNTVIWPPSTFYGTYADSPDLKKMVDFNNKTVEFFMSQNWPGQLFQISWTLTPDTDTVLETVVPWKPHTLIQLADHANIALPSFYTEMKKYGWRMGNILVIDHYEKSSILPVVWGFNGIPY</sequence>
<dbReference type="EMBL" id="MPUH01000189">
    <property type="protein sequence ID" value="OMJ86995.1"/>
    <property type="molecule type" value="Genomic_DNA"/>
</dbReference>
<dbReference type="InterPro" id="IPR051057">
    <property type="entry name" value="PI-PLC_domain"/>
</dbReference>
<dbReference type="OrthoDB" id="433300at2759"/>
<dbReference type="AlphaFoldDB" id="A0A1R2CDE1"/>
<dbReference type="PANTHER" id="PTHR13593">
    <property type="match status" value="1"/>
</dbReference>
<dbReference type="SUPFAM" id="SSF51695">
    <property type="entry name" value="PLC-like phosphodiesterases"/>
    <property type="match status" value="1"/>
</dbReference>
<dbReference type="GO" id="GO:0006629">
    <property type="term" value="P:lipid metabolic process"/>
    <property type="evidence" value="ECO:0007669"/>
    <property type="project" value="InterPro"/>
</dbReference>
<evidence type="ECO:0008006" key="3">
    <source>
        <dbReference type="Google" id="ProtNLM"/>
    </source>
</evidence>
<comment type="caution">
    <text evidence="1">The sequence shown here is derived from an EMBL/GenBank/DDBJ whole genome shotgun (WGS) entry which is preliminary data.</text>
</comment>
<dbReference type="GO" id="GO:0008081">
    <property type="term" value="F:phosphoric diester hydrolase activity"/>
    <property type="evidence" value="ECO:0007669"/>
    <property type="project" value="InterPro"/>
</dbReference>
<protein>
    <recommendedName>
        <fullName evidence="3">Phosphatidylinositol-specific phospholipase C X domain-containing protein</fullName>
    </recommendedName>
</protein>
<proteinExistence type="predicted"/>
<organism evidence="1 2">
    <name type="scientific">Stentor coeruleus</name>
    <dbReference type="NCBI Taxonomy" id="5963"/>
    <lineage>
        <taxon>Eukaryota</taxon>
        <taxon>Sar</taxon>
        <taxon>Alveolata</taxon>
        <taxon>Ciliophora</taxon>
        <taxon>Postciliodesmatophora</taxon>
        <taxon>Heterotrichea</taxon>
        <taxon>Heterotrichida</taxon>
        <taxon>Stentoridae</taxon>
        <taxon>Stentor</taxon>
    </lineage>
</organism>
<evidence type="ECO:0000313" key="2">
    <source>
        <dbReference type="Proteomes" id="UP000187209"/>
    </source>
</evidence>
<reference evidence="1 2" key="1">
    <citation type="submission" date="2016-11" db="EMBL/GenBank/DDBJ databases">
        <title>The macronuclear genome of Stentor coeruleus: a giant cell with tiny introns.</title>
        <authorList>
            <person name="Slabodnick M."/>
            <person name="Ruby J.G."/>
            <person name="Reiff S.B."/>
            <person name="Swart E.C."/>
            <person name="Gosai S."/>
            <person name="Prabakaran S."/>
            <person name="Witkowska E."/>
            <person name="Larue G.E."/>
            <person name="Fisher S."/>
            <person name="Freeman R.M."/>
            <person name="Gunawardena J."/>
            <person name="Chu W."/>
            <person name="Stover N.A."/>
            <person name="Gregory B.D."/>
            <person name="Nowacki M."/>
            <person name="Derisi J."/>
            <person name="Roy S.W."/>
            <person name="Marshall W.F."/>
            <person name="Sood P."/>
        </authorList>
    </citation>
    <scope>NUCLEOTIDE SEQUENCE [LARGE SCALE GENOMIC DNA]</scope>
    <source>
        <strain evidence="1">WM001</strain>
    </source>
</reference>